<dbReference type="Pfam" id="PF13361">
    <property type="entry name" value="UvrD_C"/>
    <property type="match status" value="1"/>
</dbReference>
<evidence type="ECO:0000256" key="6">
    <source>
        <dbReference type="ARBA" id="ARBA00022839"/>
    </source>
</evidence>
<keyword evidence="7 13" id="KW-0067">ATP-binding</keyword>
<comment type="catalytic activity">
    <reaction evidence="11 13">
        <text>Couples ATP hydrolysis with the unwinding of duplex DNA by translocating in the 3'-5' direction.</text>
        <dbReference type="EC" id="5.6.2.4"/>
    </reaction>
</comment>
<sequence>MVSWTKEQEEAIYTDGADILVAAAAGSGKTAVLVERIIQKLLNRNNPVDIDSLLVVTFTNAAAAEMRSRVGLALEEALEQNPNSIHLKKQLSLLQRASISTLHSFCLEVIRKYAYLLDIDPAFRIADDMEADLIKQDVMDELFEEWYGMEGEEQEKFFAVVDRFSSDRSDVDLEKVILDLHTFAIQNPWPYEWLDSLANRYAIPEIFQEEDLNWLDLMKKEVKNQFFAMEQEMYLALEITRESDGPYQYAETIDNDLALLEAAKQHIENWDDLQNFIQEHTFKALSRKKQDCDEMKKEQVKNLRDSYKKRWKKMADKWFNRNLAGHIEDMRELAPVIKQLTTLVKQFDAKFTEQKREKALVDFSDLEHYCLRLLLDEHSTSEKLIPSSVAVQFQRQFSEVLVDEYQDTNLVQETILSLVSDQKGKGNRFMVGDVKQSIYRFRHAEPSLFIKKYKQFTNDDSVGIRIDLARNFRSREQVLIGANYIFRQILDETLGDIDYDEKAELIYGNKMYDEYDFPKPNPELIIIDRDSEDEKDEIEEGEESFQDLEKAQIEARAYAEKIKSWLGHESENKPLQVYDKGMGIQRDIQYRDIVILLRSMTWAPTIVDELKNQGIPVYAELSSGYFEAIEVKIMISLLKTIDNPRQDIPLASVLKSPIVGLTENELAKIRLVDKYNPYYDALKIYRQQNSDETAEKISYFLKQLDQFRLASRQGALSELIWDIYQETGYYDFVGGMPGGRQRQANLRALYDRARGYERTSFRGLFRFLRFIERMEERGDDLGAARALSEQEDVVRIMTIHKSKGLEFPVVILGAMDKQFNMQDLNQKYLLHKDLGFASKYIDPVKRIMYPTLFYHAVQGEQKRELLAEEMRVLYVALTRAKEKLVMIGNVASFKKKLEKWQRMVDHSEWVLPAYFRMAAVSYLDWVGPALMRHQDGGSLRSSDVKDVVLKDIQMDPSKWDISAVHASDYTNLDETSTEFDQVLKEKVIGWKTIDTQDEQWKEVVENRLSYTYPHEQAAYSRAKQSVTEIKRQREIKDEYSADQLVKEFKPPIVKRPNFMQEQKVITAAEKGTAMHTVMQHLPLTKPLNEVEIEEQLEVFVEKEILTRQEADIIDIPAIKNFYKTEIAATMLEQATAVHREVPFSLTLPANEVYAHWTGGNERVLIQGVIDCLIPFEDGWMVLDYKTDAINEELTDRLKNKLIKKYETQMNLYRQAIEEISKQPVKKTYLYFFSKQLVVEVPENFNTLQSSSHLNEQ</sequence>
<dbReference type="InterPro" id="IPR014017">
    <property type="entry name" value="DNA_helicase_UvrD-like_C"/>
</dbReference>
<dbReference type="InterPro" id="IPR027417">
    <property type="entry name" value="P-loop_NTPase"/>
</dbReference>
<dbReference type="RefSeq" id="WP_060667472.1">
    <property type="nucleotide sequence ID" value="NZ_LGTK01000001.1"/>
</dbReference>
<comment type="catalytic activity">
    <reaction evidence="12 13">
        <text>ATP + H2O = ADP + phosphate + H(+)</text>
        <dbReference type="Rhea" id="RHEA:13065"/>
        <dbReference type="ChEBI" id="CHEBI:15377"/>
        <dbReference type="ChEBI" id="CHEBI:15378"/>
        <dbReference type="ChEBI" id="CHEBI:30616"/>
        <dbReference type="ChEBI" id="CHEBI:43474"/>
        <dbReference type="ChEBI" id="CHEBI:456216"/>
        <dbReference type="EC" id="5.6.2.4"/>
    </reaction>
</comment>
<comment type="caution">
    <text evidence="17">The sequence shown here is derived from an EMBL/GenBank/DDBJ whole genome shotgun (WGS) entry which is preliminary data.</text>
</comment>
<evidence type="ECO:0000256" key="10">
    <source>
        <dbReference type="ARBA" id="ARBA00023235"/>
    </source>
</evidence>
<feature type="domain" description="UvrD-like helicase C-terminal" evidence="16">
    <location>
        <begin position="508"/>
        <end position="804"/>
    </location>
</feature>
<keyword evidence="3 13" id="KW-0227">DNA damage</keyword>
<dbReference type="PANTHER" id="PTHR11070:SF48">
    <property type="entry name" value="ATP-DEPENDENT HELICASE_NUCLEASE SUBUNIT A"/>
    <property type="match status" value="1"/>
</dbReference>
<protein>
    <recommendedName>
        <fullName evidence="13">ATP-dependent helicase/nuclease subunit A</fullName>
        <ecNumber evidence="13">3.1.-.-</ecNumber>
        <ecNumber evidence="13">5.6.2.4</ecNumber>
    </recommendedName>
    <alternativeName>
        <fullName evidence="13">ATP-dependent helicase/nuclease AddA</fullName>
    </alternativeName>
    <alternativeName>
        <fullName evidence="13">DNA 3'-5' helicase AddA</fullName>
    </alternativeName>
</protein>
<dbReference type="PANTHER" id="PTHR11070">
    <property type="entry name" value="UVRD / RECB / PCRA DNA HELICASE FAMILY MEMBER"/>
    <property type="match status" value="1"/>
</dbReference>
<dbReference type="GO" id="GO:0004386">
    <property type="term" value="F:helicase activity"/>
    <property type="evidence" value="ECO:0007669"/>
    <property type="project" value="UniProtKB-KW"/>
</dbReference>
<evidence type="ECO:0000256" key="2">
    <source>
        <dbReference type="ARBA" id="ARBA00022741"/>
    </source>
</evidence>
<dbReference type="InterPro" id="IPR011335">
    <property type="entry name" value="Restrct_endonuc-II-like"/>
</dbReference>
<accession>A0ABR5MP10</accession>
<dbReference type="InterPro" id="IPR038726">
    <property type="entry name" value="PDDEXK_AddAB-type"/>
</dbReference>
<dbReference type="HAMAP" id="MF_01451">
    <property type="entry name" value="AddA"/>
    <property type="match status" value="1"/>
</dbReference>
<keyword evidence="8 13" id="KW-0238">DNA-binding</keyword>
<dbReference type="SUPFAM" id="SSF52540">
    <property type="entry name" value="P-loop containing nucleoside triphosphate hydrolases"/>
    <property type="match status" value="1"/>
</dbReference>
<feature type="domain" description="UvrD-like helicase ATP-binding" evidence="15">
    <location>
        <begin position="2"/>
        <end position="475"/>
    </location>
</feature>
<dbReference type="InterPro" id="IPR014152">
    <property type="entry name" value="AddA"/>
</dbReference>
<dbReference type="Gene3D" id="3.40.50.300">
    <property type="entry name" value="P-loop containing nucleotide triphosphate hydrolases"/>
    <property type="match status" value="4"/>
</dbReference>
<dbReference type="SUPFAM" id="SSF52980">
    <property type="entry name" value="Restriction endonuclease-like"/>
    <property type="match status" value="1"/>
</dbReference>
<evidence type="ECO:0000313" key="18">
    <source>
        <dbReference type="Proteomes" id="UP000037854"/>
    </source>
</evidence>
<evidence type="ECO:0000256" key="4">
    <source>
        <dbReference type="ARBA" id="ARBA00022801"/>
    </source>
</evidence>
<dbReference type="InterPro" id="IPR014016">
    <property type="entry name" value="UvrD-like_ATP-bd"/>
</dbReference>
<evidence type="ECO:0000256" key="1">
    <source>
        <dbReference type="ARBA" id="ARBA00022722"/>
    </source>
</evidence>
<keyword evidence="6 13" id="KW-0269">Exonuclease</keyword>
<dbReference type="Gene3D" id="3.90.320.10">
    <property type="match status" value="1"/>
</dbReference>
<keyword evidence="9 13" id="KW-0234">DNA repair</keyword>
<dbReference type="Pfam" id="PF12705">
    <property type="entry name" value="PDDEXK_1"/>
    <property type="match status" value="1"/>
</dbReference>
<dbReference type="Pfam" id="PF00580">
    <property type="entry name" value="UvrD-helicase"/>
    <property type="match status" value="1"/>
</dbReference>
<reference evidence="17 18" key="1">
    <citation type="submission" date="2015-07" db="EMBL/GenBank/DDBJ databases">
        <title>High-quality draft genome sequence of Oceanobacillus caeni HM6, a bacillus isolated from a human feces.</title>
        <authorList>
            <person name="Kumar J."/>
            <person name="Verma M.K."/>
            <person name="Pandey R."/>
            <person name="Bhambi M."/>
            <person name="Chauhan N."/>
        </authorList>
    </citation>
    <scope>NUCLEOTIDE SEQUENCE [LARGE SCALE GENOMIC DNA]</scope>
    <source>
        <strain evidence="17 18">HM6</strain>
    </source>
</reference>
<comment type="function">
    <text evidence="13">The heterodimer acts as both an ATP-dependent DNA helicase and an ATP-dependent, dual-direction single-stranded exonuclease. Recognizes the chi site generating a DNA molecule suitable for the initiation of homologous recombination. The AddA nuclease domain is required for chi fragment generation; this subunit has the helicase and 3' -&gt; 5' nuclease activities.</text>
</comment>
<evidence type="ECO:0000256" key="14">
    <source>
        <dbReference type="PROSITE-ProRule" id="PRU00560"/>
    </source>
</evidence>
<keyword evidence="18" id="KW-1185">Reference proteome</keyword>
<organism evidence="17 18">
    <name type="scientific">Oceanobacillus caeni</name>
    <dbReference type="NCBI Taxonomy" id="405946"/>
    <lineage>
        <taxon>Bacteria</taxon>
        <taxon>Bacillati</taxon>
        <taxon>Bacillota</taxon>
        <taxon>Bacilli</taxon>
        <taxon>Bacillales</taxon>
        <taxon>Bacillaceae</taxon>
        <taxon>Oceanobacillus</taxon>
    </lineage>
</organism>
<evidence type="ECO:0000256" key="12">
    <source>
        <dbReference type="ARBA" id="ARBA00048988"/>
    </source>
</evidence>
<evidence type="ECO:0000256" key="9">
    <source>
        <dbReference type="ARBA" id="ARBA00023204"/>
    </source>
</evidence>
<evidence type="ECO:0000256" key="7">
    <source>
        <dbReference type="ARBA" id="ARBA00022840"/>
    </source>
</evidence>
<gene>
    <name evidence="13" type="primary">addA</name>
    <name evidence="17" type="ORF">AFL42_00265</name>
</gene>
<keyword evidence="1 13" id="KW-0540">Nuclease</keyword>
<evidence type="ECO:0000256" key="5">
    <source>
        <dbReference type="ARBA" id="ARBA00022806"/>
    </source>
</evidence>
<evidence type="ECO:0000256" key="11">
    <source>
        <dbReference type="ARBA" id="ARBA00034617"/>
    </source>
</evidence>
<evidence type="ECO:0000256" key="3">
    <source>
        <dbReference type="ARBA" id="ARBA00022763"/>
    </source>
</evidence>
<keyword evidence="10 13" id="KW-0413">Isomerase</keyword>
<keyword evidence="5 13" id="KW-0347">Helicase</keyword>
<dbReference type="EC" id="3.1.-.-" evidence="13"/>
<dbReference type="InterPro" id="IPR000212">
    <property type="entry name" value="DNA_helicase_UvrD/REP"/>
</dbReference>
<dbReference type="NCBIfam" id="TIGR02785">
    <property type="entry name" value="addA_Gpos"/>
    <property type="match status" value="1"/>
</dbReference>
<dbReference type="PROSITE" id="PS51198">
    <property type="entry name" value="UVRD_HELICASE_ATP_BIND"/>
    <property type="match status" value="1"/>
</dbReference>
<evidence type="ECO:0000256" key="8">
    <source>
        <dbReference type="ARBA" id="ARBA00023125"/>
    </source>
</evidence>
<comment type="subunit">
    <text evidence="13">Heterodimer of AddA and AddB/RexB.</text>
</comment>
<evidence type="ECO:0000259" key="16">
    <source>
        <dbReference type="PROSITE" id="PS51217"/>
    </source>
</evidence>
<feature type="binding site" evidence="14">
    <location>
        <begin position="23"/>
        <end position="30"/>
    </location>
    <ligand>
        <name>ATP</name>
        <dbReference type="ChEBI" id="CHEBI:30616"/>
    </ligand>
</feature>
<keyword evidence="2 13" id="KW-0547">Nucleotide-binding</keyword>
<dbReference type="EC" id="5.6.2.4" evidence="13"/>
<proteinExistence type="inferred from homology"/>
<dbReference type="PROSITE" id="PS51217">
    <property type="entry name" value="UVRD_HELICASE_CTER"/>
    <property type="match status" value="1"/>
</dbReference>
<evidence type="ECO:0000256" key="13">
    <source>
        <dbReference type="HAMAP-Rule" id="MF_01451"/>
    </source>
</evidence>
<dbReference type="InterPro" id="IPR011604">
    <property type="entry name" value="PDDEXK-like_dom_sf"/>
</dbReference>
<dbReference type="Proteomes" id="UP000037854">
    <property type="component" value="Unassembled WGS sequence"/>
</dbReference>
<evidence type="ECO:0000259" key="15">
    <source>
        <dbReference type="PROSITE" id="PS51198"/>
    </source>
</evidence>
<keyword evidence="4 13" id="KW-0378">Hydrolase</keyword>
<name>A0ABR5MP10_9BACI</name>
<comment type="similarity">
    <text evidence="13">Belongs to the helicase family. AddA subfamily.</text>
</comment>
<evidence type="ECO:0000313" key="17">
    <source>
        <dbReference type="EMBL" id="KPH79184.1"/>
    </source>
</evidence>
<dbReference type="EMBL" id="LGTK01000001">
    <property type="protein sequence ID" value="KPH79184.1"/>
    <property type="molecule type" value="Genomic_DNA"/>
</dbReference>
<comment type="cofactor">
    <cofactor evidence="13">
        <name>Mg(2+)</name>
        <dbReference type="ChEBI" id="CHEBI:18420"/>
    </cofactor>
</comment>